<evidence type="ECO:0000313" key="2">
    <source>
        <dbReference type="Proteomes" id="UP001157502"/>
    </source>
</evidence>
<organism evidence="1 2">
    <name type="scientific">Dallia pectoralis</name>
    <name type="common">Alaska blackfish</name>
    <dbReference type="NCBI Taxonomy" id="75939"/>
    <lineage>
        <taxon>Eukaryota</taxon>
        <taxon>Metazoa</taxon>
        <taxon>Chordata</taxon>
        <taxon>Craniata</taxon>
        <taxon>Vertebrata</taxon>
        <taxon>Euteleostomi</taxon>
        <taxon>Actinopterygii</taxon>
        <taxon>Neopterygii</taxon>
        <taxon>Teleostei</taxon>
        <taxon>Protacanthopterygii</taxon>
        <taxon>Esociformes</taxon>
        <taxon>Umbridae</taxon>
        <taxon>Dallia</taxon>
    </lineage>
</organism>
<name>A0ACC2FVR7_DALPE</name>
<protein>
    <submittedName>
        <fullName evidence="1">Uncharacterized protein</fullName>
    </submittedName>
</protein>
<reference evidence="1" key="1">
    <citation type="submission" date="2021-05" db="EMBL/GenBank/DDBJ databases">
        <authorList>
            <person name="Pan Q."/>
            <person name="Jouanno E."/>
            <person name="Zahm M."/>
            <person name="Klopp C."/>
            <person name="Cabau C."/>
            <person name="Louis A."/>
            <person name="Berthelot C."/>
            <person name="Parey E."/>
            <person name="Roest Crollius H."/>
            <person name="Montfort J."/>
            <person name="Robinson-Rechavi M."/>
            <person name="Bouchez O."/>
            <person name="Lampietro C."/>
            <person name="Lopez Roques C."/>
            <person name="Donnadieu C."/>
            <person name="Postlethwait J."/>
            <person name="Bobe J."/>
            <person name="Dillon D."/>
            <person name="Chandos A."/>
            <person name="von Hippel F."/>
            <person name="Guiguen Y."/>
        </authorList>
    </citation>
    <scope>NUCLEOTIDE SEQUENCE</scope>
    <source>
        <strain evidence="1">YG-Jan2019</strain>
    </source>
</reference>
<accession>A0ACC2FVR7</accession>
<gene>
    <name evidence="1" type="ORF">DPEC_G00244180</name>
</gene>
<evidence type="ECO:0000313" key="1">
    <source>
        <dbReference type="EMBL" id="KAJ7995401.1"/>
    </source>
</evidence>
<dbReference type="EMBL" id="CM055748">
    <property type="protein sequence ID" value="KAJ7995401.1"/>
    <property type="molecule type" value="Genomic_DNA"/>
</dbReference>
<sequence length="88" mass="10323">MWRRGPCSTRKYRKHLRSTYKGYKKMRLPLPPRRLPELDDYQEFIQCFPSILLHVVPSPSKGGEAGERLVHLLQGPNVPQELLNWVLV</sequence>
<keyword evidence="2" id="KW-1185">Reference proteome</keyword>
<proteinExistence type="predicted"/>
<dbReference type="Proteomes" id="UP001157502">
    <property type="component" value="Chromosome 21"/>
</dbReference>
<comment type="caution">
    <text evidence="1">The sequence shown here is derived from an EMBL/GenBank/DDBJ whole genome shotgun (WGS) entry which is preliminary data.</text>
</comment>